<gene>
    <name evidence="2" type="ORF">B296_00043891</name>
</gene>
<dbReference type="AlphaFoldDB" id="A0A426Y8M6"/>
<feature type="region of interest" description="Disordered" evidence="1">
    <location>
        <begin position="53"/>
        <end position="119"/>
    </location>
</feature>
<sequence length="119" mass="13386">MLILLVPSAEERRSWTASSARLLPEEVERPLVCCCLCVEEAIRRCGKVLSNRGRGSRLRGSGGGSGYKGWQRTMQRQGRKKGQQSGCRLEGEEPKIRFGSRGQRRVKKIVAEEQQGSRR</sequence>
<organism evidence="2 3">
    <name type="scientific">Ensete ventricosum</name>
    <name type="common">Abyssinian banana</name>
    <name type="synonym">Musa ensete</name>
    <dbReference type="NCBI Taxonomy" id="4639"/>
    <lineage>
        <taxon>Eukaryota</taxon>
        <taxon>Viridiplantae</taxon>
        <taxon>Streptophyta</taxon>
        <taxon>Embryophyta</taxon>
        <taxon>Tracheophyta</taxon>
        <taxon>Spermatophyta</taxon>
        <taxon>Magnoliopsida</taxon>
        <taxon>Liliopsida</taxon>
        <taxon>Zingiberales</taxon>
        <taxon>Musaceae</taxon>
        <taxon>Ensete</taxon>
    </lineage>
</organism>
<evidence type="ECO:0000313" key="2">
    <source>
        <dbReference type="EMBL" id="RRT48083.1"/>
    </source>
</evidence>
<dbReference type="EMBL" id="AMZH03014172">
    <property type="protein sequence ID" value="RRT48083.1"/>
    <property type="molecule type" value="Genomic_DNA"/>
</dbReference>
<evidence type="ECO:0000313" key="3">
    <source>
        <dbReference type="Proteomes" id="UP000287651"/>
    </source>
</evidence>
<dbReference type="Proteomes" id="UP000287651">
    <property type="component" value="Unassembled WGS sequence"/>
</dbReference>
<accession>A0A426Y8M6</accession>
<reference evidence="2 3" key="1">
    <citation type="journal article" date="2014" name="Agronomy (Basel)">
        <title>A Draft Genome Sequence for Ensete ventricosum, the Drought-Tolerant Tree Against Hunger.</title>
        <authorList>
            <person name="Harrison J."/>
            <person name="Moore K.A."/>
            <person name="Paszkiewicz K."/>
            <person name="Jones T."/>
            <person name="Grant M."/>
            <person name="Ambacheew D."/>
            <person name="Muzemil S."/>
            <person name="Studholme D.J."/>
        </authorList>
    </citation>
    <scope>NUCLEOTIDE SEQUENCE [LARGE SCALE GENOMIC DNA]</scope>
</reference>
<protein>
    <submittedName>
        <fullName evidence="2">Uncharacterized protein</fullName>
    </submittedName>
</protein>
<evidence type="ECO:0000256" key="1">
    <source>
        <dbReference type="SAM" id="MobiDB-lite"/>
    </source>
</evidence>
<proteinExistence type="predicted"/>
<name>A0A426Y8M6_ENSVE</name>
<comment type="caution">
    <text evidence="2">The sequence shown here is derived from an EMBL/GenBank/DDBJ whole genome shotgun (WGS) entry which is preliminary data.</text>
</comment>